<dbReference type="EMBL" id="JANHOG010000533">
    <property type="protein sequence ID" value="KAJ3553485.1"/>
    <property type="molecule type" value="Genomic_DNA"/>
</dbReference>
<gene>
    <name evidence="1" type="ORF">NM688_g3587</name>
</gene>
<comment type="caution">
    <text evidence="1">The sequence shown here is derived from an EMBL/GenBank/DDBJ whole genome shotgun (WGS) entry which is preliminary data.</text>
</comment>
<reference evidence="1" key="1">
    <citation type="submission" date="2022-07" db="EMBL/GenBank/DDBJ databases">
        <title>Genome Sequence of Phlebia brevispora.</title>
        <authorList>
            <person name="Buettner E."/>
        </authorList>
    </citation>
    <scope>NUCLEOTIDE SEQUENCE</scope>
    <source>
        <strain evidence="1">MPL23</strain>
    </source>
</reference>
<evidence type="ECO:0000313" key="1">
    <source>
        <dbReference type="EMBL" id="KAJ3553485.1"/>
    </source>
</evidence>
<accession>A0ACC1T5G7</accession>
<organism evidence="1 2">
    <name type="scientific">Phlebia brevispora</name>
    <dbReference type="NCBI Taxonomy" id="194682"/>
    <lineage>
        <taxon>Eukaryota</taxon>
        <taxon>Fungi</taxon>
        <taxon>Dikarya</taxon>
        <taxon>Basidiomycota</taxon>
        <taxon>Agaricomycotina</taxon>
        <taxon>Agaricomycetes</taxon>
        <taxon>Polyporales</taxon>
        <taxon>Meruliaceae</taxon>
        <taxon>Phlebia</taxon>
    </lineage>
</organism>
<evidence type="ECO:0000313" key="2">
    <source>
        <dbReference type="Proteomes" id="UP001148662"/>
    </source>
</evidence>
<keyword evidence="2" id="KW-1185">Reference proteome</keyword>
<dbReference type="Proteomes" id="UP001148662">
    <property type="component" value="Unassembled WGS sequence"/>
</dbReference>
<proteinExistence type="predicted"/>
<sequence>MSTDPAFQELRALVALISDSLDSMEHTVCSRGQTFPSMHKPYSPESEAARSVPEGLKASSVIVAAASQLIAAVRPPAISALVTALQYHVSSSLRVAIQLQVPEILREAGPKGLNVKDIASPTKADPAKLSRILRVLATNYIFTEVSPDVFAHNLISSVLDTGKAVASVLENPIAKHDSTTGISALLEQVSDISFKASAYLPESLLDNCTRASETAEKRAFNLAFNTDDHFFNWLDLPQNAYFRRRFGMAMNGAKSADAPNAVFTGLDWGGLPAGSILVDVGGGVGSQSLALAKMYSHLRFIIQDTENMISAAGEASAWNHAIMRVPDESHTVLGRALAWSRQLWNIHDFFGPQPVKAPAVFFMRFIMHDWSDEPSVKILRRLRDAAGPETQLVIMDSIMLYACEEPPSSIPGALHPPAPAPLLPNGGYAKTIDYLKDLTMMALHDGIERTLPQFQKIVEESGWKIVKVVRDNSTSKVVAVPASDYAEGPSAPL</sequence>
<protein>
    <submittedName>
        <fullName evidence="1">Uncharacterized protein</fullName>
    </submittedName>
</protein>
<name>A0ACC1T5G7_9APHY</name>